<dbReference type="EMBL" id="JAAXKX010000002">
    <property type="protein sequence ID" value="NKN32010.1"/>
    <property type="molecule type" value="Genomic_DNA"/>
</dbReference>
<name>A0ABX1I708_9GAMM</name>
<evidence type="ECO:0000313" key="3">
    <source>
        <dbReference type="Proteomes" id="UP000740754"/>
    </source>
</evidence>
<evidence type="ECO:0000256" key="1">
    <source>
        <dbReference type="SAM" id="Phobius"/>
    </source>
</evidence>
<keyword evidence="3" id="KW-1185">Reference proteome</keyword>
<evidence type="ECO:0008006" key="4">
    <source>
        <dbReference type="Google" id="ProtNLM"/>
    </source>
</evidence>
<dbReference type="RefSeq" id="WP_168666113.1">
    <property type="nucleotide sequence ID" value="NZ_JAAXKX010000002.1"/>
</dbReference>
<keyword evidence="1" id="KW-1133">Transmembrane helix</keyword>
<keyword evidence="1" id="KW-0472">Membrane</keyword>
<organism evidence="2 3">
    <name type="scientific">Marichromatium bheemlicum</name>
    <dbReference type="NCBI Taxonomy" id="365339"/>
    <lineage>
        <taxon>Bacteria</taxon>
        <taxon>Pseudomonadati</taxon>
        <taxon>Pseudomonadota</taxon>
        <taxon>Gammaproteobacteria</taxon>
        <taxon>Chromatiales</taxon>
        <taxon>Chromatiaceae</taxon>
        <taxon>Marichromatium</taxon>
    </lineage>
</organism>
<reference evidence="2 3" key="1">
    <citation type="submission" date="2020-04" db="EMBL/GenBank/DDBJ databases">
        <title>Draft Whole-Genome sequence of Marichromatium bheemlicum DSM 18632, type strain.</title>
        <authorList>
            <person name="Kyndt J.A."/>
            <person name="Meyer T.E."/>
        </authorList>
    </citation>
    <scope>NUCLEOTIDE SEQUENCE [LARGE SCALE GENOMIC DNA]</scope>
    <source>
        <strain evidence="2 3">DSM 18632</strain>
    </source>
</reference>
<gene>
    <name evidence="2" type="ORF">HF203_02055</name>
</gene>
<sequence>MIGKLLLTLVVIVGASLVLRSRWRRAAGVSQGRAPVVPARALRWTAAGLVVVMVGASTVYLLRDWHQDHAVVEVRVINVASGAETRYLARRGAVEGRRFRTLEGIEVRLADVERMLLLPTAQVDAPGP</sequence>
<comment type="caution">
    <text evidence="2">The sequence shown here is derived from an EMBL/GenBank/DDBJ whole genome shotgun (WGS) entry which is preliminary data.</text>
</comment>
<proteinExistence type="predicted"/>
<accession>A0ABX1I708</accession>
<feature type="transmembrane region" description="Helical" evidence="1">
    <location>
        <begin position="44"/>
        <end position="62"/>
    </location>
</feature>
<evidence type="ECO:0000313" key="2">
    <source>
        <dbReference type="EMBL" id="NKN32010.1"/>
    </source>
</evidence>
<protein>
    <recommendedName>
        <fullName evidence="4">Antitermination protein NusG</fullName>
    </recommendedName>
</protein>
<dbReference type="Proteomes" id="UP000740754">
    <property type="component" value="Unassembled WGS sequence"/>
</dbReference>
<keyword evidence="1" id="KW-0812">Transmembrane</keyword>